<dbReference type="Proteomes" id="UP001177670">
    <property type="component" value="Unassembled WGS sequence"/>
</dbReference>
<feature type="signal peptide" evidence="1">
    <location>
        <begin position="1"/>
        <end position="25"/>
    </location>
</feature>
<dbReference type="AlphaFoldDB" id="A0AA40KHZ4"/>
<evidence type="ECO:0000256" key="1">
    <source>
        <dbReference type="SAM" id="SignalP"/>
    </source>
</evidence>
<dbReference type="EMBL" id="JAHYIQ010000028">
    <property type="protein sequence ID" value="KAK1121022.1"/>
    <property type="molecule type" value="Genomic_DNA"/>
</dbReference>
<evidence type="ECO:0000313" key="3">
    <source>
        <dbReference type="Proteomes" id="UP001177670"/>
    </source>
</evidence>
<reference evidence="2" key="1">
    <citation type="submission" date="2021-10" db="EMBL/GenBank/DDBJ databases">
        <title>Melipona bicolor Genome sequencing and assembly.</title>
        <authorList>
            <person name="Araujo N.S."/>
            <person name="Arias M.C."/>
        </authorList>
    </citation>
    <scope>NUCLEOTIDE SEQUENCE</scope>
    <source>
        <strain evidence="2">USP_2M_L1-L4_2017</strain>
        <tissue evidence="2">Whole body</tissue>
    </source>
</reference>
<sequence length="103" mass="11716">MAVLFVNNVKAVFAVLTAIVLYVSSQSSCAAFTTKEFARELEKLARETILDDREIYRTENLEKHSKSDSYGGDESCMEWNPYDSGTRMFVVFMAKLRLCVTID</sequence>
<proteinExistence type="predicted"/>
<evidence type="ECO:0000313" key="2">
    <source>
        <dbReference type="EMBL" id="KAK1121022.1"/>
    </source>
</evidence>
<organism evidence="2 3">
    <name type="scientific">Melipona bicolor</name>
    <dbReference type="NCBI Taxonomy" id="60889"/>
    <lineage>
        <taxon>Eukaryota</taxon>
        <taxon>Metazoa</taxon>
        <taxon>Ecdysozoa</taxon>
        <taxon>Arthropoda</taxon>
        <taxon>Hexapoda</taxon>
        <taxon>Insecta</taxon>
        <taxon>Pterygota</taxon>
        <taxon>Neoptera</taxon>
        <taxon>Endopterygota</taxon>
        <taxon>Hymenoptera</taxon>
        <taxon>Apocrita</taxon>
        <taxon>Aculeata</taxon>
        <taxon>Apoidea</taxon>
        <taxon>Anthophila</taxon>
        <taxon>Apidae</taxon>
        <taxon>Melipona</taxon>
    </lineage>
</organism>
<gene>
    <name evidence="2" type="ORF">K0M31_010806</name>
</gene>
<feature type="chain" id="PRO_5041376315" evidence="1">
    <location>
        <begin position="26"/>
        <end position="103"/>
    </location>
</feature>
<comment type="caution">
    <text evidence="2">The sequence shown here is derived from an EMBL/GenBank/DDBJ whole genome shotgun (WGS) entry which is preliminary data.</text>
</comment>
<accession>A0AA40KHZ4</accession>
<protein>
    <submittedName>
        <fullName evidence="2">Uncharacterized protein</fullName>
    </submittedName>
</protein>
<name>A0AA40KHZ4_9HYME</name>
<keyword evidence="3" id="KW-1185">Reference proteome</keyword>
<keyword evidence="1" id="KW-0732">Signal</keyword>